<gene>
    <name evidence="1" type="ORF">LPJ66_005396</name>
</gene>
<accession>A0ACC1IEW2</accession>
<reference evidence="1" key="1">
    <citation type="submission" date="2022-07" db="EMBL/GenBank/DDBJ databases">
        <title>Phylogenomic reconstructions and comparative analyses of Kickxellomycotina fungi.</title>
        <authorList>
            <person name="Reynolds N.K."/>
            <person name="Stajich J.E."/>
            <person name="Barry K."/>
            <person name="Grigoriev I.V."/>
            <person name="Crous P."/>
            <person name="Smith M.E."/>
        </authorList>
    </citation>
    <scope>NUCLEOTIDE SEQUENCE</scope>
    <source>
        <strain evidence="1">Benny 63K</strain>
    </source>
</reference>
<dbReference type="EMBL" id="JANBPG010000741">
    <property type="protein sequence ID" value="KAJ1894081.1"/>
    <property type="molecule type" value="Genomic_DNA"/>
</dbReference>
<keyword evidence="2" id="KW-1185">Reference proteome</keyword>
<sequence length="1044" mass="113932">MARSARTKQPTALTPPAGVQSSSILAEQLVKSYGKSSSTAGSSEVQSVAAAKLIQVGKLRENDPYDTDDIDNMNGGGLKNGQATDADAKVMPTIKSKSDPEWGSSSNIGDESADESAGGIGAEQPTLQDARDEASAEDSDSSRPSALSDVDDDSDSISSSDDEEEGDSGEEKEPKPMQSSEPTQNTQPSSPGADDSVDEVKSQAEMQSREASPVATSEASVDSQQESQLKEANADPDAHFDAPVLESVSMATVESGEIFSAGDQYAVEADPLVADSQFLLQDATPGKTSANGEFAMVRDEANEPAAGLGTLADLIVLDYMSQQIIDEVSSMEPAPSRSPNPAVDANSAFRRLDCLGREQVLVRRQHFTHSPFLQNEQRPMDEDDMMQWAMTLQRINLATFVLLVLRPQLVLGDRFGRGIPNRERALASAGMAEAARGFFIHVVPSNRRGSQALDLLVDMQTQQWLMAADSEDQLQMMVAEARGISDAVIDQLLAIEPEADEAYDDLESGGLQEFDKYAVAHYRRDIGQRLSRISGGKLNHTRALYALSSLQRRVSLFVRECVQALPSPIILSGIPARQESQDTGFIIDDAAAADDSDYPLEDTAGDVRDDGDVFDSQISGDFEVTIYKTKSDLARIRAVESQVLAAAKPTTAEPEAADELEAADEQDDIAEHVAIDSSFLEERRVAIVIRDFIDDNHLDRLIEAISAEPIDISRPQEQSHTPRRMRVGMRHHHASQAPAPAMPAFDVSHGGIGDGDGDGDFRLKVGEESSEGEGVLGNNGDAEERTRLRDARRLMSLSELGDKIRCANPHIVANLSANASASPVAKRLGTKRRAADNDSNYSEHLSNANDSDDTESVIRTMSKSAKRGRIHYEQPAAETAAPRASSDFRGRRGIPAEDMSALRRRDERVDFTPSVEGTPRLGASHLDEQVSPMVVLGQYQPQRRSRNEPTQRPAANGSRRMLPAQNRRRMRWSTQEEECFIRAAHRHGLNWSTIMYYHGPNGITDNVLRNRTRVHLKDKARNIKFRLIRENRPLGIFESATGHL</sequence>
<evidence type="ECO:0000313" key="2">
    <source>
        <dbReference type="Proteomes" id="UP001150581"/>
    </source>
</evidence>
<name>A0ACC1IEW2_9FUNG</name>
<dbReference type="Proteomes" id="UP001150581">
    <property type="component" value="Unassembled WGS sequence"/>
</dbReference>
<evidence type="ECO:0000313" key="1">
    <source>
        <dbReference type="EMBL" id="KAJ1894081.1"/>
    </source>
</evidence>
<proteinExistence type="predicted"/>
<comment type="caution">
    <text evidence="1">The sequence shown here is derived from an EMBL/GenBank/DDBJ whole genome shotgun (WGS) entry which is preliminary data.</text>
</comment>
<protein>
    <submittedName>
        <fullName evidence="1">Uncharacterized protein</fullName>
    </submittedName>
</protein>
<organism evidence="1 2">
    <name type="scientific">Kickxella alabastrina</name>
    <dbReference type="NCBI Taxonomy" id="61397"/>
    <lineage>
        <taxon>Eukaryota</taxon>
        <taxon>Fungi</taxon>
        <taxon>Fungi incertae sedis</taxon>
        <taxon>Zoopagomycota</taxon>
        <taxon>Kickxellomycotina</taxon>
        <taxon>Kickxellomycetes</taxon>
        <taxon>Kickxellales</taxon>
        <taxon>Kickxellaceae</taxon>
        <taxon>Kickxella</taxon>
    </lineage>
</organism>